<dbReference type="SUPFAM" id="SSF47459">
    <property type="entry name" value="HLH, helix-loop-helix DNA-binding domain"/>
    <property type="match status" value="1"/>
</dbReference>
<evidence type="ECO:0000313" key="4">
    <source>
        <dbReference type="WBParaSite" id="ALUE_0001067701-mRNA-1"/>
    </source>
</evidence>
<dbReference type="InterPro" id="IPR050283">
    <property type="entry name" value="E-box_TF_Regulators"/>
</dbReference>
<accession>A0A0M3I2G0</accession>
<dbReference type="PROSITE" id="PS50888">
    <property type="entry name" value="BHLH"/>
    <property type="match status" value="1"/>
</dbReference>
<dbReference type="InterPro" id="IPR036638">
    <property type="entry name" value="HLH_DNA-bd_sf"/>
</dbReference>
<protein>
    <submittedName>
        <fullName evidence="4">BHLH domain-containing protein</fullName>
    </submittedName>
</protein>
<name>A0A0M3I2G0_ASCLU</name>
<feature type="domain" description="BHLH" evidence="2">
    <location>
        <begin position="27"/>
        <end position="78"/>
    </location>
</feature>
<dbReference type="AlphaFoldDB" id="A0A0M3I2G0"/>
<dbReference type="GO" id="GO:0046983">
    <property type="term" value="F:protein dimerization activity"/>
    <property type="evidence" value="ECO:0007669"/>
    <property type="project" value="InterPro"/>
</dbReference>
<evidence type="ECO:0000313" key="3">
    <source>
        <dbReference type="Proteomes" id="UP000036681"/>
    </source>
</evidence>
<dbReference type="GO" id="GO:0000977">
    <property type="term" value="F:RNA polymerase II transcription regulatory region sequence-specific DNA binding"/>
    <property type="evidence" value="ECO:0007669"/>
    <property type="project" value="TreeGrafter"/>
</dbReference>
<evidence type="ECO:0000256" key="1">
    <source>
        <dbReference type="ARBA" id="ARBA00023125"/>
    </source>
</evidence>
<dbReference type="PANTHER" id="PTHR23349:SF108">
    <property type="entry name" value="BHLH DOMAIN-CONTAINING PROTEIN"/>
    <property type="match status" value="1"/>
</dbReference>
<keyword evidence="3" id="KW-1185">Reference proteome</keyword>
<dbReference type="Pfam" id="PF00010">
    <property type="entry name" value="HLH"/>
    <property type="match status" value="1"/>
</dbReference>
<proteinExistence type="predicted"/>
<organism evidence="3 4">
    <name type="scientific">Ascaris lumbricoides</name>
    <name type="common">Giant roundworm</name>
    <dbReference type="NCBI Taxonomy" id="6252"/>
    <lineage>
        <taxon>Eukaryota</taxon>
        <taxon>Metazoa</taxon>
        <taxon>Ecdysozoa</taxon>
        <taxon>Nematoda</taxon>
        <taxon>Chromadorea</taxon>
        <taxon>Rhabditida</taxon>
        <taxon>Spirurina</taxon>
        <taxon>Ascaridomorpha</taxon>
        <taxon>Ascaridoidea</taxon>
        <taxon>Ascarididae</taxon>
        <taxon>Ascaris</taxon>
    </lineage>
</organism>
<keyword evidence="1" id="KW-0238">DNA-binding</keyword>
<dbReference type="Proteomes" id="UP000036681">
    <property type="component" value="Unplaced"/>
</dbReference>
<dbReference type="WBParaSite" id="ALUE_0001067701-mRNA-1">
    <property type="protein sequence ID" value="ALUE_0001067701-mRNA-1"/>
    <property type="gene ID" value="ALUE_0001067701"/>
</dbReference>
<dbReference type="GO" id="GO:0032502">
    <property type="term" value="P:developmental process"/>
    <property type="evidence" value="ECO:0007669"/>
    <property type="project" value="TreeGrafter"/>
</dbReference>
<reference evidence="4" key="1">
    <citation type="submission" date="2017-02" db="UniProtKB">
        <authorList>
            <consortium name="WormBaseParasite"/>
        </authorList>
    </citation>
    <scope>IDENTIFICATION</scope>
</reference>
<sequence>MMSYQSPAKGRHSIAHKLSCGHQKSPYQIQRRNERERRRVHQINQGYQLLSRTVPSAPSRKLSKLETLREAVRYIRYLQQVLEQTEDGQMHSTTGTASLLITNRLPSLDGADLFQYESHSASSSPADHFRVQWKSPFSWNASESCSTY</sequence>
<dbReference type="SMART" id="SM00353">
    <property type="entry name" value="HLH"/>
    <property type="match status" value="1"/>
</dbReference>
<dbReference type="PANTHER" id="PTHR23349">
    <property type="entry name" value="BASIC HELIX-LOOP-HELIX TRANSCRIPTION FACTOR, TWIST"/>
    <property type="match status" value="1"/>
</dbReference>
<evidence type="ECO:0000259" key="2">
    <source>
        <dbReference type="PROSITE" id="PS50888"/>
    </source>
</evidence>
<dbReference type="InterPro" id="IPR011598">
    <property type="entry name" value="bHLH_dom"/>
</dbReference>
<dbReference type="Gene3D" id="4.10.280.10">
    <property type="entry name" value="Helix-loop-helix DNA-binding domain"/>
    <property type="match status" value="1"/>
</dbReference>
<dbReference type="GO" id="GO:0000981">
    <property type="term" value="F:DNA-binding transcription factor activity, RNA polymerase II-specific"/>
    <property type="evidence" value="ECO:0007669"/>
    <property type="project" value="TreeGrafter"/>
</dbReference>